<accession>A0AAV7QCU3</accession>
<feature type="compositionally biased region" description="Polar residues" evidence="1">
    <location>
        <begin position="320"/>
        <end position="341"/>
    </location>
</feature>
<proteinExistence type="predicted"/>
<gene>
    <name evidence="3" type="ORF">NDU88_002800</name>
</gene>
<dbReference type="InterPro" id="IPR058570">
    <property type="entry name" value="HROB_OB"/>
</dbReference>
<feature type="region of interest" description="Disordered" evidence="1">
    <location>
        <begin position="136"/>
        <end position="159"/>
    </location>
</feature>
<dbReference type="AlphaFoldDB" id="A0AAV7QCU3"/>
<protein>
    <recommendedName>
        <fullName evidence="2">Homologous recombination OB-fold protein OB-fold domain-containing protein</fullName>
    </recommendedName>
</protein>
<evidence type="ECO:0000256" key="1">
    <source>
        <dbReference type="SAM" id="MobiDB-lite"/>
    </source>
</evidence>
<dbReference type="GO" id="GO:0000725">
    <property type="term" value="P:recombinational repair"/>
    <property type="evidence" value="ECO:0007669"/>
    <property type="project" value="InterPro"/>
</dbReference>
<dbReference type="InterPro" id="IPR028045">
    <property type="entry name" value="HROB"/>
</dbReference>
<dbReference type="PANTHER" id="PTHR14523">
    <property type="entry name" value="UNCHARACTERIZED PROTEIN C17ORF53 HOMOLOG"/>
    <property type="match status" value="1"/>
</dbReference>
<feature type="compositionally biased region" description="Polar residues" evidence="1">
    <location>
        <begin position="136"/>
        <end position="158"/>
    </location>
</feature>
<name>A0AAV7QCU3_PLEWA</name>
<feature type="region of interest" description="Disordered" evidence="1">
    <location>
        <begin position="680"/>
        <end position="710"/>
    </location>
</feature>
<organism evidence="3 4">
    <name type="scientific">Pleurodeles waltl</name>
    <name type="common">Iberian ribbed newt</name>
    <dbReference type="NCBI Taxonomy" id="8319"/>
    <lineage>
        <taxon>Eukaryota</taxon>
        <taxon>Metazoa</taxon>
        <taxon>Chordata</taxon>
        <taxon>Craniata</taxon>
        <taxon>Vertebrata</taxon>
        <taxon>Euteleostomi</taxon>
        <taxon>Amphibia</taxon>
        <taxon>Batrachia</taxon>
        <taxon>Caudata</taxon>
        <taxon>Salamandroidea</taxon>
        <taxon>Salamandridae</taxon>
        <taxon>Pleurodelinae</taxon>
        <taxon>Pleurodeles</taxon>
    </lineage>
</organism>
<comment type="caution">
    <text evidence="3">The sequence shown here is derived from an EMBL/GenBank/DDBJ whole genome shotgun (WGS) entry which is preliminary data.</text>
</comment>
<sequence>MAWSLQNRCAVEDDFEDEDFLSAVEDAETSFHGFTPTVPRYLRPISSHVQSPSRTALASHRGSEEGMCQNVNNMSPVLGFQNNSRLIAGMTAPSRTTSSLRAAGQGRLQSTTCMSFTNSREGFTTCEGVLSVPSNCGNSNNQTSQHSARSGRHSTTTEELADDGLDDDLLLSACTEIEMPSIGFNPIKRGEVNLKLPKETPGQATPREHNICEGPLSKKLRENSQKAMPDPGLFLRGAEGQKSDAALISSPFAGVPCNTTLNLRPSSVSEMQSGCLPAASCIGTVVQNVPPCSKAALSFGIVSGYQVARSVLKPGPPSQVEVSSTHQSPTSQCPIRSPSESRTLRPSALPAPLPGGHSPRVPGSTFRQPPRRPHDSCALMSSIASPCSSPRVPCGSSPGPNNLHPVMTNHLVQLVTAANQTPQASSRSSLRSKSRRFPGPAGILPQPHTVKNLEEILVSTPHTPTHGAMAKMRTQEESSSQQSVEEEFGRGPWMTMKTELGIDEKNPTCFLQSYSVIMVLRKAALKQLPKNKVPNMAVMLKSMVRSNVDASAVFRDPTGEMQGTLHHLLLEERESDLKAGCVLLLQQVGVFSPSSRSHYLNVTPNNVVKIYPADGVSQSAELQEAQNPPLFRVESPSIGEGATESQGGPFRPISQNKLKCNTKIEVSQVTSKTLNSLSLTLKSHSEDGGPPEDWDMDDDLDSLMGELPED</sequence>
<evidence type="ECO:0000259" key="2">
    <source>
        <dbReference type="Pfam" id="PF15072"/>
    </source>
</evidence>
<dbReference type="Proteomes" id="UP001066276">
    <property type="component" value="Chromosome 6"/>
</dbReference>
<feature type="region of interest" description="Disordered" evidence="1">
    <location>
        <begin position="314"/>
        <end position="375"/>
    </location>
</feature>
<dbReference type="Pfam" id="PF15072">
    <property type="entry name" value="HROB"/>
    <property type="match status" value="1"/>
</dbReference>
<feature type="compositionally biased region" description="Acidic residues" evidence="1">
    <location>
        <begin position="689"/>
        <end position="710"/>
    </location>
</feature>
<evidence type="ECO:0000313" key="4">
    <source>
        <dbReference type="Proteomes" id="UP001066276"/>
    </source>
</evidence>
<feature type="domain" description="Homologous recombination OB-fold protein OB-fold" evidence="2">
    <location>
        <begin position="531"/>
        <end position="613"/>
    </location>
</feature>
<dbReference type="PANTHER" id="PTHR14523:SF1">
    <property type="entry name" value="HOMOLOGOUS RECOMBINATION OB-FOLD PROTEIN"/>
    <property type="match status" value="1"/>
</dbReference>
<feature type="region of interest" description="Disordered" evidence="1">
    <location>
        <begin position="419"/>
        <end position="446"/>
    </location>
</feature>
<reference evidence="3" key="1">
    <citation type="journal article" date="2022" name="bioRxiv">
        <title>Sequencing and chromosome-scale assembly of the giantPleurodeles waltlgenome.</title>
        <authorList>
            <person name="Brown T."/>
            <person name="Elewa A."/>
            <person name="Iarovenko S."/>
            <person name="Subramanian E."/>
            <person name="Araus A.J."/>
            <person name="Petzold A."/>
            <person name="Susuki M."/>
            <person name="Suzuki K.-i.T."/>
            <person name="Hayashi T."/>
            <person name="Toyoda A."/>
            <person name="Oliveira C."/>
            <person name="Osipova E."/>
            <person name="Leigh N.D."/>
            <person name="Simon A."/>
            <person name="Yun M.H."/>
        </authorList>
    </citation>
    <scope>NUCLEOTIDE SEQUENCE</scope>
    <source>
        <strain evidence="3">20211129_DDA</strain>
        <tissue evidence="3">Liver</tissue>
    </source>
</reference>
<keyword evidence="4" id="KW-1185">Reference proteome</keyword>
<dbReference type="EMBL" id="JANPWB010000010">
    <property type="protein sequence ID" value="KAJ1136383.1"/>
    <property type="molecule type" value="Genomic_DNA"/>
</dbReference>
<evidence type="ECO:0000313" key="3">
    <source>
        <dbReference type="EMBL" id="KAJ1136383.1"/>
    </source>
</evidence>